<feature type="non-terminal residue" evidence="6">
    <location>
        <position position="259"/>
    </location>
</feature>
<evidence type="ECO:0000313" key="6">
    <source>
        <dbReference type="EMBL" id="GAF74038.1"/>
    </source>
</evidence>
<keyword evidence="2" id="KW-0378">Hydrolase</keyword>
<dbReference type="GO" id="GO:0033567">
    <property type="term" value="P:DNA replication, Okazaki fragment processing"/>
    <property type="evidence" value="ECO:0007669"/>
    <property type="project" value="InterPro"/>
</dbReference>
<dbReference type="AlphaFoldDB" id="X0RZ36"/>
<dbReference type="PANTHER" id="PTHR42646:SF2">
    <property type="entry name" value="5'-3' EXONUCLEASE FAMILY PROTEIN"/>
    <property type="match status" value="1"/>
</dbReference>
<dbReference type="InterPro" id="IPR038969">
    <property type="entry name" value="FEN"/>
</dbReference>
<dbReference type="InterPro" id="IPR029060">
    <property type="entry name" value="PIN-like_dom_sf"/>
</dbReference>
<evidence type="ECO:0000256" key="3">
    <source>
        <dbReference type="ARBA" id="ARBA00022839"/>
    </source>
</evidence>
<keyword evidence="4" id="KW-0238">DNA-binding</keyword>
<sequence>MAKPLLMLFDGNAIVHRAYHAFGATRYRQATPLTVSRTGEVVSAVYGFALMLLKVLNDYKPAYCAIAFDKKGPTFRHKMYDQYKAQRPPTPDELVAQIDRVRQLVAAFGIPVFEVDDYEADDVLGTLSLQASRQDLETIIVTGDADTMQLAAPAVKVLYPRPGKTFSDTMLFDEAAVRDKYGVGPEHITDLKALTGDTSDNIPGVPGVGEKTAVKLIVQFGALEDIYAHLEEVTPPRIREILKENRGLAYRSKELATIV</sequence>
<name>X0RZ36_9ZZZZ</name>
<dbReference type="GO" id="GO:0008409">
    <property type="term" value="F:5'-3' exonuclease activity"/>
    <property type="evidence" value="ECO:0007669"/>
    <property type="project" value="InterPro"/>
</dbReference>
<dbReference type="SUPFAM" id="SSF47807">
    <property type="entry name" value="5' to 3' exonuclease, C-terminal subdomain"/>
    <property type="match status" value="1"/>
</dbReference>
<dbReference type="SUPFAM" id="SSF88723">
    <property type="entry name" value="PIN domain-like"/>
    <property type="match status" value="1"/>
</dbReference>
<dbReference type="PANTHER" id="PTHR42646">
    <property type="entry name" value="FLAP ENDONUCLEASE XNI"/>
    <property type="match status" value="1"/>
</dbReference>
<accession>X0RZ36</accession>
<dbReference type="EMBL" id="BARS01008104">
    <property type="protein sequence ID" value="GAF74038.1"/>
    <property type="molecule type" value="Genomic_DNA"/>
</dbReference>
<protein>
    <recommendedName>
        <fullName evidence="5">5'-3' exonuclease domain-containing protein</fullName>
    </recommendedName>
</protein>
<dbReference type="CDD" id="cd09898">
    <property type="entry name" value="H3TH_53EXO"/>
    <property type="match status" value="1"/>
</dbReference>
<dbReference type="Gene3D" id="1.10.150.20">
    <property type="entry name" value="5' to 3' exonuclease, C-terminal subdomain"/>
    <property type="match status" value="1"/>
</dbReference>
<dbReference type="InterPro" id="IPR036279">
    <property type="entry name" value="5-3_exonuclease_C_sf"/>
</dbReference>
<dbReference type="InterPro" id="IPR002421">
    <property type="entry name" value="5-3_exonuclease"/>
</dbReference>
<proteinExistence type="predicted"/>
<evidence type="ECO:0000256" key="4">
    <source>
        <dbReference type="ARBA" id="ARBA00023125"/>
    </source>
</evidence>
<dbReference type="FunFam" id="1.10.150.20:FF:000003">
    <property type="entry name" value="DNA polymerase I"/>
    <property type="match status" value="1"/>
</dbReference>
<dbReference type="GO" id="GO:0003677">
    <property type="term" value="F:DNA binding"/>
    <property type="evidence" value="ECO:0007669"/>
    <property type="project" value="UniProtKB-KW"/>
</dbReference>
<feature type="domain" description="5'-3' exonuclease" evidence="5">
    <location>
        <begin position="2"/>
        <end position="259"/>
    </location>
</feature>
<dbReference type="Pfam" id="PF01367">
    <property type="entry name" value="5_3_exonuc"/>
    <property type="match status" value="1"/>
</dbReference>
<evidence type="ECO:0000259" key="5">
    <source>
        <dbReference type="SMART" id="SM00475"/>
    </source>
</evidence>
<gene>
    <name evidence="6" type="ORF">S01H1_15529</name>
</gene>
<keyword evidence="3" id="KW-0269">Exonuclease</keyword>
<evidence type="ECO:0000256" key="2">
    <source>
        <dbReference type="ARBA" id="ARBA00022801"/>
    </source>
</evidence>
<comment type="caution">
    <text evidence="6">The sequence shown here is derived from an EMBL/GenBank/DDBJ whole genome shotgun (WGS) entry which is preliminary data.</text>
</comment>
<dbReference type="CDD" id="cd09859">
    <property type="entry name" value="PIN_53EXO"/>
    <property type="match status" value="1"/>
</dbReference>
<dbReference type="Gene3D" id="3.40.50.1010">
    <property type="entry name" value="5'-nuclease"/>
    <property type="match status" value="1"/>
</dbReference>
<dbReference type="InterPro" id="IPR008918">
    <property type="entry name" value="HhH2"/>
</dbReference>
<dbReference type="GO" id="GO:0017108">
    <property type="term" value="F:5'-flap endonuclease activity"/>
    <property type="evidence" value="ECO:0007669"/>
    <property type="project" value="InterPro"/>
</dbReference>
<dbReference type="SMART" id="SM00475">
    <property type="entry name" value="53EXOc"/>
    <property type="match status" value="1"/>
</dbReference>
<dbReference type="SMART" id="SM00279">
    <property type="entry name" value="HhH2"/>
    <property type="match status" value="1"/>
</dbReference>
<dbReference type="FunFam" id="3.40.50.1010:FF:000001">
    <property type="entry name" value="DNA polymerase I"/>
    <property type="match status" value="1"/>
</dbReference>
<organism evidence="6">
    <name type="scientific">marine sediment metagenome</name>
    <dbReference type="NCBI Taxonomy" id="412755"/>
    <lineage>
        <taxon>unclassified sequences</taxon>
        <taxon>metagenomes</taxon>
        <taxon>ecological metagenomes</taxon>
    </lineage>
</organism>
<dbReference type="InterPro" id="IPR020045">
    <property type="entry name" value="DNA_polI_H3TH"/>
</dbReference>
<keyword evidence="1" id="KW-0540">Nuclease</keyword>
<dbReference type="InterPro" id="IPR020046">
    <property type="entry name" value="5-3_exonucl_a-hlix_arch_N"/>
</dbReference>
<dbReference type="Pfam" id="PF02739">
    <property type="entry name" value="5_3_exonuc_N"/>
    <property type="match status" value="1"/>
</dbReference>
<reference evidence="6" key="1">
    <citation type="journal article" date="2014" name="Front. Microbiol.">
        <title>High frequency of phylogenetically diverse reductive dehalogenase-homologous genes in deep subseafloor sedimentary metagenomes.</title>
        <authorList>
            <person name="Kawai M."/>
            <person name="Futagami T."/>
            <person name="Toyoda A."/>
            <person name="Takaki Y."/>
            <person name="Nishi S."/>
            <person name="Hori S."/>
            <person name="Arai W."/>
            <person name="Tsubouchi T."/>
            <person name="Morono Y."/>
            <person name="Uchiyama I."/>
            <person name="Ito T."/>
            <person name="Fujiyama A."/>
            <person name="Inagaki F."/>
            <person name="Takami H."/>
        </authorList>
    </citation>
    <scope>NUCLEOTIDE SEQUENCE</scope>
    <source>
        <strain evidence="6">Expedition CK06-06</strain>
    </source>
</reference>
<evidence type="ECO:0000256" key="1">
    <source>
        <dbReference type="ARBA" id="ARBA00022722"/>
    </source>
</evidence>